<evidence type="ECO:0000313" key="2">
    <source>
        <dbReference type="Proteomes" id="UP000716291"/>
    </source>
</evidence>
<dbReference type="AlphaFoldDB" id="A0A9P7BML7"/>
<comment type="caution">
    <text evidence="1">The sequence shown here is derived from an EMBL/GenBank/DDBJ whole genome shotgun (WGS) entry which is preliminary data.</text>
</comment>
<protein>
    <submittedName>
        <fullName evidence="1">Uncharacterized protein</fullName>
    </submittedName>
</protein>
<reference evidence="1" key="1">
    <citation type="journal article" date="2020" name="Microb. Genom.">
        <title>Genetic diversity of clinical and environmental Mucorales isolates obtained from an investigation of mucormycosis cases among solid organ transplant recipients.</title>
        <authorList>
            <person name="Nguyen M.H."/>
            <person name="Kaul D."/>
            <person name="Muto C."/>
            <person name="Cheng S.J."/>
            <person name="Richter R.A."/>
            <person name="Bruno V.M."/>
            <person name="Liu G."/>
            <person name="Beyhan S."/>
            <person name="Sundermann A.J."/>
            <person name="Mounaud S."/>
            <person name="Pasculle A.W."/>
            <person name="Nierman W.C."/>
            <person name="Driscoll E."/>
            <person name="Cumbie R."/>
            <person name="Clancy C.J."/>
            <person name="Dupont C.L."/>
        </authorList>
    </citation>
    <scope>NUCLEOTIDE SEQUENCE</scope>
    <source>
        <strain evidence="1">GL11</strain>
    </source>
</reference>
<dbReference type="OrthoDB" id="2281596at2759"/>
<organism evidence="1 2">
    <name type="scientific">Rhizopus oryzae</name>
    <name type="common">Mucormycosis agent</name>
    <name type="synonym">Rhizopus arrhizus var. delemar</name>
    <dbReference type="NCBI Taxonomy" id="64495"/>
    <lineage>
        <taxon>Eukaryota</taxon>
        <taxon>Fungi</taxon>
        <taxon>Fungi incertae sedis</taxon>
        <taxon>Mucoromycota</taxon>
        <taxon>Mucoromycotina</taxon>
        <taxon>Mucoromycetes</taxon>
        <taxon>Mucorales</taxon>
        <taxon>Mucorineae</taxon>
        <taxon>Rhizopodaceae</taxon>
        <taxon>Rhizopus</taxon>
    </lineage>
</organism>
<gene>
    <name evidence="1" type="ORF">G6F64_011236</name>
</gene>
<evidence type="ECO:0000313" key="1">
    <source>
        <dbReference type="EMBL" id="KAG1302081.1"/>
    </source>
</evidence>
<dbReference type="Proteomes" id="UP000716291">
    <property type="component" value="Unassembled WGS sequence"/>
</dbReference>
<name>A0A9P7BML7_RHIOR</name>
<proteinExistence type="predicted"/>
<dbReference type="EMBL" id="JAANQT010002643">
    <property type="protein sequence ID" value="KAG1302081.1"/>
    <property type="molecule type" value="Genomic_DNA"/>
</dbReference>
<sequence length="308" mass="34854">MFGKLSQDLGRQATFRAKYESVPVEYFSPSLLEAAHQNVVNSLMLPDSFNINPYMNIKTIIRDYHENKSNNLLARHLLIRLAMSKDGAERNIVLTIEALFPALKDLDIGHLRESELAASFIHPLIQALLSYEDDDKVARCTNTLPDNGTDVKRWPDYKVMMYDRYQPSYRTCFGEIKGEGSSDTLSIMDFYRLGVFAKLEMVSSNANGVLCFQALGTSITFYTMVHTNSIIYAFVELATITIPKTKNSIMLMMSILDDLYKIAAYHRTLMKPQIPNTKHPTCPFEFVQGTRKTLPAKRNPSLGSISAK</sequence>
<keyword evidence="2" id="KW-1185">Reference proteome</keyword>
<accession>A0A9P7BML7</accession>